<dbReference type="PANTHER" id="PTHR33744:SF1">
    <property type="entry name" value="DNA-BINDING TRANSCRIPTIONAL ACTIVATOR ADER"/>
    <property type="match status" value="1"/>
</dbReference>
<keyword evidence="3" id="KW-1185">Reference proteome</keyword>
<dbReference type="InterPro" id="IPR025736">
    <property type="entry name" value="PucR_C-HTH_dom"/>
</dbReference>
<dbReference type="InterPro" id="IPR051448">
    <property type="entry name" value="CdaR-like_regulators"/>
</dbReference>
<comment type="caution">
    <text evidence="2">The sequence shown here is derived from an EMBL/GenBank/DDBJ whole genome shotgun (WGS) entry which is preliminary data.</text>
</comment>
<accession>A0A401W8A5</accession>
<dbReference type="Pfam" id="PF13556">
    <property type="entry name" value="HTH_30"/>
    <property type="match status" value="1"/>
</dbReference>
<dbReference type="InterPro" id="IPR042070">
    <property type="entry name" value="PucR_C-HTH_sf"/>
</dbReference>
<organism evidence="2 3">
    <name type="scientific">Streptomyces paromomycinus</name>
    <name type="common">Streptomyces rimosus subsp. paromomycinus</name>
    <dbReference type="NCBI Taxonomy" id="92743"/>
    <lineage>
        <taxon>Bacteria</taxon>
        <taxon>Bacillati</taxon>
        <taxon>Actinomycetota</taxon>
        <taxon>Actinomycetes</taxon>
        <taxon>Kitasatosporales</taxon>
        <taxon>Streptomycetaceae</taxon>
        <taxon>Streptomyces</taxon>
    </lineage>
</organism>
<dbReference type="RefSeq" id="WP_125056103.1">
    <property type="nucleotide sequence ID" value="NZ_BHZD01000001.1"/>
</dbReference>
<feature type="domain" description="PucR C-terminal helix-turn-helix" evidence="1">
    <location>
        <begin position="259"/>
        <end position="312"/>
    </location>
</feature>
<evidence type="ECO:0000259" key="1">
    <source>
        <dbReference type="Pfam" id="PF13556"/>
    </source>
</evidence>
<protein>
    <recommendedName>
        <fullName evidence="1">PucR C-terminal helix-turn-helix domain-containing protein</fullName>
    </recommendedName>
</protein>
<sequence length="352" mass="38142">MCDLLNRIWSRPRGEWTRVLRKELPALAEKVTEELRSGFPAFAALLAETGAVAEARRAVEQAMLVALGYQESAERVRRPKDLVVTPLPTAPARREVFAALTGAKDVSDVALAEVARCAGWPVPAYVQAVALASPAEAPQLAAALGDALIGTVDGDTCLLVPDPGTQTRARLEAALRGRAAAVGHAVPAGDTASSLRWARALLALSPGRGGPDTRPAFVDDHLSALLLLQDESLATALSARWLSPLDDLTPRQSERLEVTLLAWLESGGAPEAARVLQVHPQTVRYRLRQIEKLFGPALRDPRTRFELEMALRSRRLMAHVRRYRSRAGRRARAVASTIRPLGMAREARVNGL</sequence>
<proteinExistence type="predicted"/>
<name>A0A401W8A5_STREY</name>
<dbReference type="Gene3D" id="1.10.10.2840">
    <property type="entry name" value="PucR C-terminal helix-turn-helix domain"/>
    <property type="match status" value="1"/>
</dbReference>
<dbReference type="PANTHER" id="PTHR33744">
    <property type="entry name" value="CARBOHYDRATE DIACID REGULATOR"/>
    <property type="match status" value="1"/>
</dbReference>
<gene>
    <name evidence="2" type="ORF">GKJPGBOP_05288</name>
</gene>
<dbReference type="AlphaFoldDB" id="A0A401W8A5"/>
<evidence type="ECO:0000313" key="2">
    <source>
        <dbReference type="EMBL" id="GCD45556.1"/>
    </source>
</evidence>
<dbReference type="EMBL" id="BHZD01000001">
    <property type="protein sequence ID" value="GCD45556.1"/>
    <property type="molecule type" value="Genomic_DNA"/>
</dbReference>
<dbReference type="Proteomes" id="UP000286746">
    <property type="component" value="Unassembled WGS sequence"/>
</dbReference>
<reference evidence="2 3" key="1">
    <citation type="submission" date="2018-11" db="EMBL/GenBank/DDBJ databases">
        <title>Whole genome sequence of Streptomyces paromomycinus NBRC 15454(T).</title>
        <authorList>
            <person name="Komaki H."/>
            <person name="Tamura T."/>
        </authorList>
    </citation>
    <scope>NUCLEOTIDE SEQUENCE [LARGE SCALE GENOMIC DNA]</scope>
    <source>
        <strain evidence="2 3">NBRC 15454</strain>
    </source>
</reference>
<evidence type="ECO:0000313" key="3">
    <source>
        <dbReference type="Proteomes" id="UP000286746"/>
    </source>
</evidence>